<dbReference type="InterPro" id="IPR025014">
    <property type="entry name" value="DUF3958"/>
</dbReference>
<organism evidence="2 3">
    <name type="scientific">Vagococcus allomyrinae</name>
    <dbReference type="NCBI Taxonomy" id="2794353"/>
    <lineage>
        <taxon>Bacteria</taxon>
        <taxon>Bacillati</taxon>
        <taxon>Bacillota</taxon>
        <taxon>Bacilli</taxon>
        <taxon>Lactobacillales</taxon>
        <taxon>Enterococcaceae</taxon>
        <taxon>Vagococcus</taxon>
    </lineage>
</organism>
<keyword evidence="3" id="KW-1185">Reference proteome</keyword>
<protein>
    <submittedName>
        <fullName evidence="2">DUF3958 family protein</fullName>
    </submittedName>
</protein>
<name>A0A940PGQ9_9ENTE</name>
<evidence type="ECO:0000256" key="1">
    <source>
        <dbReference type="SAM" id="Coils"/>
    </source>
</evidence>
<feature type="coiled-coil region" evidence="1">
    <location>
        <begin position="63"/>
        <end position="101"/>
    </location>
</feature>
<dbReference type="AlphaFoldDB" id="A0A940PGQ9"/>
<dbReference type="Proteomes" id="UP000674938">
    <property type="component" value="Unassembled WGS sequence"/>
</dbReference>
<evidence type="ECO:0000313" key="2">
    <source>
        <dbReference type="EMBL" id="MBP1044544.1"/>
    </source>
</evidence>
<gene>
    <name evidence="2" type="ORF">I6N95_26390</name>
</gene>
<evidence type="ECO:0000313" key="3">
    <source>
        <dbReference type="Proteomes" id="UP000674938"/>
    </source>
</evidence>
<dbReference type="Pfam" id="PF13125">
    <property type="entry name" value="DUF3958"/>
    <property type="match status" value="1"/>
</dbReference>
<sequence length="110" mass="12877">MARDQREIEEQLAAVSVELEKTADQLHSIKVVEGEVEATFGQNKALFRELRETWREGEMAGHLYSVEQEAIRLEQKAREAFDEEKELVKQKSNELEQSETELYVRRKGLR</sequence>
<dbReference type="EMBL" id="JAEEGA010000031">
    <property type="protein sequence ID" value="MBP1044544.1"/>
    <property type="molecule type" value="Genomic_DNA"/>
</dbReference>
<accession>A0A940PGQ9</accession>
<dbReference type="RefSeq" id="WP_209533079.1">
    <property type="nucleotide sequence ID" value="NZ_JAEEGA010000031.1"/>
</dbReference>
<comment type="caution">
    <text evidence="2">The sequence shown here is derived from an EMBL/GenBank/DDBJ whole genome shotgun (WGS) entry which is preliminary data.</text>
</comment>
<reference evidence="2" key="1">
    <citation type="submission" date="2020-12" db="EMBL/GenBank/DDBJ databases">
        <title>Vagococcus allomyrinae sp. nov. and Enterococcus lavae sp. nov., isolated from the larvae of Allomyrina dichotoma.</title>
        <authorList>
            <person name="Lee S.D."/>
        </authorList>
    </citation>
    <scope>NUCLEOTIDE SEQUENCE</scope>
    <source>
        <strain evidence="2">BWB3-3</strain>
    </source>
</reference>
<keyword evidence="1" id="KW-0175">Coiled coil</keyword>
<proteinExistence type="predicted"/>